<proteinExistence type="predicted"/>
<accession>A0A1H9KLZ9</accession>
<dbReference type="AlphaFoldDB" id="A0A1H9KLZ9"/>
<evidence type="ECO:0000256" key="1">
    <source>
        <dbReference type="SAM" id="MobiDB-lite"/>
    </source>
</evidence>
<feature type="region of interest" description="Disordered" evidence="1">
    <location>
        <begin position="98"/>
        <end position="132"/>
    </location>
</feature>
<gene>
    <name evidence="2" type="ORF">SAMN04488038_113168</name>
</gene>
<dbReference type="STRING" id="489703.SAMN04488038_113168"/>
<dbReference type="EMBL" id="FOFS01000013">
    <property type="protein sequence ID" value="SER00174.1"/>
    <property type="molecule type" value="Genomic_DNA"/>
</dbReference>
<dbReference type="Proteomes" id="UP000199233">
    <property type="component" value="Unassembled WGS sequence"/>
</dbReference>
<keyword evidence="3" id="KW-1185">Reference proteome</keyword>
<dbReference type="OrthoDB" id="6078060at2"/>
<sequence length="132" mass="14915">MNKLQRIELLKDLAQQAIDRGATSVEQIHQYIADLPFEMLEKGGLLRDDKLKLREKQRRTIGMVYDAIRSINRQIGQLISDQFELAEDGEHIAKTLREAEPAAKPAAPKPARKPAAKKKAATKRKAKKMTSQ</sequence>
<dbReference type="RefSeq" id="WP_093288770.1">
    <property type="nucleotide sequence ID" value="NZ_FOFS01000013.1"/>
</dbReference>
<feature type="compositionally biased region" description="Basic residues" evidence="1">
    <location>
        <begin position="110"/>
        <end position="132"/>
    </location>
</feature>
<evidence type="ECO:0000313" key="2">
    <source>
        <dbReference type="EMBL" id="SER00174.1"/>
    </source>
</evidence>
<evidence type="ECO:0000313" key="3">
    <source>
        <dbReference type="Proteomes" id="UP000199233"/>
    </source>
</evidence>
<name>A0A1H9KLZ9_9GAMM</name>
<protein>
    <submittedName>
        <fullName evidence="2">Uncharacterized protein</fullName>
    </submittedName>
</protein>
<organism evidence="2 3">
    <name type="scientific">Solimonas aquatica</name>
    <dbReference type="NCBI Taxonomy" id="489703"/>
    <lineage>
        <taxon>Bacteria</taxon>
        <taxon>Pseudomonadati</taxon>
        <taxon>Pseudomonadota</taxon>
        <taxon>Gammaproteobacteria</taxon>
        <taxon>Nevskiales</taxon>
        <taxon>Nevskiaceae</taxon>
        <taxon>Solimonas</taxon>
    </lineage>
</organism>
<reference evidence="2 3" key="1">
    <citation type="submission" date="2016-10" db="EMBL/GenBank/DDBJ databases">
        <authorList>
            <person name="de Groot N.N."/>
        </authorList>
    </citation>
    <scope>NUCLEOTIDE SEQUENCE [LARGE SCALE GENOMIC DNA]</scope>
    <source>
        <strain evidence="2 3">DSM 25927</strain>
    </source>
</reference>